<name>A0A1W1XU66_9NEIS</name>
<evidence type="ECO:0000256" key="1">
    <source>
        <dbReference type="SAM" id="SignalP"/>
    </source>
</evidence>
<evidence type="ECO:0000313" key="3">
    <source>
        <dbReference type="Proteomes" id="UP000192761"/>
    </source>
</evidence>
<sequence>MKTLLNMLFAGTLGVVAQGAGAAPCAPADCKALDAVARDYIEGWYDGNAARMRNALSPQLAKRNVAQGADGARVEEMGADGLIYYTGKGAGATRDPALRRADVTVLDVSGDMAAVKLVAQDWVDYLALARIDGQWKIVTVVWELHPR</sequence>
<dbReference type="EMBL" id="FWXD01000017">
    <property type="protein sequence ID" value="SMC27503.1"/>
    <property type="molecule type" value="Genomic_DNA"/>
</dbReference>
<dbReference type="STRING" id="1121001.SAMN02745857_02879"/>
<dbReference type="SUPFAM" id="SSF54427">
    <property type="entry name" value="NTF2-like"/>
    <property type="match status" value="1"/>
</dbReference>
<dbReference type="InterPro" id="IPR039437">
    <property type="entry name" value="FrzH/put_lumazine-bd"/>
</dbReference>
<dbReference type="OrthoDB" id="5732224at2"/>
<dbReference type="RefSeq" id="WP_084091505.1">
    <property type="nucleotide sequence ID" value="NZ_FWXD01000017.1"/>
</dbReference>
<dbReference type="InterPro" id="IPR032710">
    <property type="entry name" value="NTF2-like_dom_sf"/>
</dbReference>
<dbReference type="Gene3D" id="3.10.450.50">
    <property type="match status" value="1"/>
</dbReference>
<dbReference type="Proteomes" id="UP000192761">
    <property type="component" value="Unassembled WGS sequence"/>
</dbReference>
<gene>
    <name evidence="2" type="ORF">SAMN02745857_02879</name>
</gene>
<dbReference type="Pfam" id="PF12893">
    <property type="entry name" value="Lumazine_bd_2"/>
    <property type="match status" value="1"/>
</dbReference>
<keyword evidence="1" id="KW-0732">Signal</keyword>
<accession>A0A1W1XU66</accession>
<dbReference type="AlphaFoldDB" id="A0A1W1XU66"/>
<feature type="chain" id="PRO_5012912980" evidence="1">
    <location>
        <begin position="23"/>
        <end position="147"/>
    </location>
</feature>
<evidence type="ECO:0000313" key="2">
    <source>
        <dbReference type="EMBL" id="SMC27503.1"/>
    </source>
</evidence>
<feature type="signal peptide" evidence="1">
    <location>
        <begin position="1"/>
        <end position="22"/>
    </location>
</feature>
<protein>
    <submittedName>
        <fullName evidence="2">Putative lumazine-binding</fullName>
    </submittedName>
</protein>
<organism evidence="2 3">
    <name type="scientific">Andreprevotia lacus DSM 23236</name>
    <dbReference type="NCBI Taxonomy" id="1121001"/>
    <lineage>
        <taxon>Bacteria</taxon>
        <taxon>Pseudomonadati</taxon>
        <taxon>Pseudomonadota</taxon>
        <taxon>Betaproteobacteria</taxon>
        <taxon>Neisseriales</taxon>
        <taxon>Chitinibacteraceae</taxon>
        <taxon>Andreprevotia</taxon>
    </lineage>
</organism>
<proteinExistence type="predicted"/>
<reference evidence="2 3" key="1">
    <citation type="submission" date="2017-04" db="EMBL/GenBank/DDBJ databases">
        <authorList>
            <person name="Afonso C.L."/>
            <person name="Miller P.J."/>
            <person name="Scott M.A."/>
            <person name="Spackman E."/>
            <person name="Goraichik I."/>
            <person name="Dimitrov K.M."/>
            <person name="Suarez D.L."/>
            <person name="Swayne D.E."/>
        </authorList>
    </citation>
    <scope>NUCLEOTIDE SEQUENCE [LARGE SCALE GENOMIC DNA]</scope>
    <source>
        <strain evidence="2 3">DSM 23236</strain>
    </source>
</reference>
<keyword evidence="3" id="KW-1185">Reference proteome</keyword>